<dbReference type="STRING" id="64791.A0A151XHC0"/>
<dbReference type="AlphaFoldDB" id="A0A151XHC0"/>
<feature type="chain" id="PRO_5007591899" evidence="2">
    <location>
        <begin position="17"/>
        <end position="255"/>
    </location>
</feature>
<dbReference type="OrthoDB" id="8191402at2759"/>
<accession>A0A151XHC0</accession>
<reference evidence="3 4" key="1">
    <citation type="submission" date="2015-09" db="EMBL/GenBank/DDBJ databases">
        <title>Trachymyrmex zeteki WGS genome.</title>
        <authorList>
            <person name="Nygaard S."/>
            <person name="Hu H."/>
            <person name="Boomsma J."/>
            <person name="Zhang G."/>
        </authorList>
    </citation>
    <scope>NUCLEOTIDE SEQUENCE [LARGE SCALE GENOMIC DNA]</scope>
    <source>
        <strain evidence="3">Tzet28-1</strain>
        <tissue evidence="3">Whole body</tissue>
    </source>
</reference>
<feature type="transmembrane region" description="Helical" evidence="1">
    <location>
        <begin position="140"/>
        <end position="161"/>
    </location>
</feature>
<dbReference type="KEGG" id="mzt:108727649"/>
<keyword evidence="1" id="KW-0472">Membrane</keyword>
<sequence length="255" mass="28048">MNKFLTLILLAAYTAAGPTDVQPSQNLNCVEHDNAFFSCMFVKTISALNRATRSSNIEIIDGVTFVRDTPMERLSRNLEMNEKEIMNELPREITDRMIKLSIMLYDSVVSFMKSHSLKLDMPEGSVSRALTEGRAKIKKLVLPLIAAAGLKVFALAPLLLFGLGLLTVKALIFGKLALLAAGYMIFQKLFSGSNVGGFFNKNQVPILYDHGSSGGWAVGSGSQQQGYYRNFDANAQNLAYSAHAPTDIPIELQKY</sequence>
<keyword evidence="1" id="KW-0812">Transmembrane</keyword>
<dbReference type="Proteomes" id="UP000075809">
    <property type="component" value="Unassembled WGS sequence"/>
</dbReference>
<keyword evidence="2" id="KW-0732">Signal</keyword>
<evidence type="ECO:0000256" key="2">
    <source>
        <dbReference type="SAM" id="SignalP"/>
    </source>
</evidence>
<dbReference type="PANTHER" id="PTHR21879:SF17">
    <property type="entry name" value="LD24139P"/>
    <property type="match status" value="1"/>
</dbReference>
<name>A0A151XHC0_9HYME</name>
<dbReference type="EMBL" id="KQ982130">
    <property type="protein sequence ID" value="KYQ59802.1"/>
    <property type="molecule type" value="Genomic_DNA"/>
</dbReference>
<keyword evidence="1" id="KW-1133">Transmembrane helix</keyword>
<dbReference type="InterPro" id="IPR012464">
    <property type="entry name" value="DUF1676"/>
</dbReference>
<gene>
    <name evidence="3" type="ORF">ALC60_01187</name>
</gene>
<evidence type="ECO:0000256" key="1">
    <source>
        <dbReference type="SAM" id="Phobius"/>
    </source>
</evidence>
<protein>
    <submittedName>
        <fullName evidence="3">Uncharacterized protein</fullName>
    </submittedName>
</protein>
<proteinExistence type="predicted"/>
<organism evidence="3 4">
    <name type="scientific">Mycetomoellerius zeteki</name>
    <dbReference type="NCBI Taxonomy" id="64791"/>
    <lineage>
        <taxon>Eukaryota</taxon>
        <taxon>Metazoa</taxon>
        <taxon>Ecdysozoa</taxon>
        <taxon>Arthropoda</taxon>
        <taxon>Hexapoda</taxon>
        <taxon>Insecta</taxon>
        <taxon>Pterygota</taxon>
        <taxon>Neoptera</taxon>
        <taxon>Endopterygota</taxon>
        <taxon>Hymenoptera</taxon>
        <taxon>Apocrita</taxon>
        <taxon>Aculeata</taxon>
        <taxon>Formicoidea</taxon>
        <taxon>Formicidae</taxon>
        <taxon>Myrmicinae</taxon>
        <taxon>Mycetomoellerius</taxon>
    </lineage>
</organism>
<keyword evidence="4" id="KW-1185">Reference proteome</keyword>
<dbReference type="PANTHER" id="PTHR21879">
    <property type="entry name" value="FI03362P-RELATED-RELATED"/>
    <property type="match status" value="1"/>
</dbReference>
<dbReference type="Pfam" id="PF07898">
    <property type="entry name" value="DUF1676"/>
    <property type="match status" value="1"/>
</dbReference>
<evidence type="ECO:0000313" key="3">
    <source>
        <dbReference type="EMBL" id="KYQ59802.1"/>
    </source>
</evidence>
<dbReference type="GO" id="GO:0016020">
    <property type="term" value="C:membrane"/>
    <property type="evidence" value="ECO:0007669"/>
    <property type="project" value="TreeGrafter"/>
</dbReference>
<evidence type="ECO:0000313" key="4">
    <source>
        <dbReference type="Proteomes" id="UP000075809"/>
    </source>
</evidence>
<feature type="signal peptide" evidence="2">
    <location>
        <begin position="1"/>
        <end position="16"/>
    </location>
</feature>